<gene>
    <name evidence="2" type="ORF">KT71_10207</name>
</gene>
<dbReference type="HOGENOM" id="CLU_072531_5_2_6"/>
<proteinExistence type="predicted"/>
<dbReference type="PROSITE" id="PS51094">
    <property type="entry name" value="PTS_EIIA_TYPE_2"/>
    <property type="match status" value="1"/>
</dbReference>
<dbReference type="eggNOG" id="COG1762">
    <property type="taxonomic scope" value="Bacteria"/>
</dbReference>
<dbReference type="Gene3D" id="3.40.930.10">
    <property type="entry name" value="Mannitol-specific EII, Chain A"/>
    <property type="match status" value="1"/>
</dbReference>
<organism evidence="2 3">
    <name type="scientific">Congregibacter litoralis KT71</name>
    <dbReference type="NCBI Taxonomy" id="314285"/>
    <lineage>
        <taxon>Bacteria</taxon>
        <taxon>Pseudomonadati</taxon>
        <taxon>Pseudomonadota</taxon>
        <taxon>Gammaproteobacteria</taxon>
        <taxon>Cellvibrionales</taxon>
        <taxon>Halieaceae</taxon>
        <taxon>Congregibacter</taxon>
    </lineage>
</organism>
<dbReference type="RefSeq" id="WP_023660151.1">
    <property type="nucleotide sequence ID" value="NZ_CM002299.1"/>
</dbReference>
<dbReference type="GO" id="GO:0030295">
    <property type="term" value="F:protein kinase activator activity"/>
    <property type="evidence" value="ECO:0007669"/>
    <property type="project" value="TreeGrafter"/>
</dbReference>
<accession>A4A5C2</accession>
<dbReference type="PANTHER" id="PTHR47738">
    <property type="entry name" value="PTS SYSTEM FRUCTOSE-LIKE EIIA COMPONENT-RELATED"/>
    <property type="match status" value="1"/>
</dbReference>
<dbReference type="PANTHER" id="PTHR47738:SF1">
    <property type="entry name" value="NITROGEN REGULATORY PROTEIN"/>
    <property type="match status" value="1"/>
</dbReference>
<sequence length="169" mass="18070">MSAIPTMSPETPHAANSVSDLLTPARSLCRIPGGSKKHLFDLVAEVLGSDRDEFHPDELVAGMLAREKLGSTALGNGIAIPHCRLRDCETPCGVLLTLSSGADFDAPDDEDVDLLFALVVPSEATQEHLNLLADLARLFSQADFREALRHCGSNEELFNTATNWTAGSA</sequence>
<dbReference type="InterPro" id="IPR051541">
    <property type="entry name" value="PTS_SugarTrans_NitroReg"/>
</dbReference>
<dbReference type="SUPFAM" id="SSF55804">
    <property type="entry name" value="Phoshotransferase/anion transport protein"/>
    <property type="match status" value="1"/>
</dbReference>
<dbReference type="Proteomes" id="UP000019205">
    <property type="component" value="Chromosome"/>
</dbReference>
<dbReference type="CDD" id="cd00211">
    <property type="entry name" value="PTS_IIA_fru"/>
    <property type="match status" value="1"/>
</dbReference>
<reference evidence="2 3" key="1">
    <citation type="journal article" date="2007" name="Proc. Natl. Acad. Sci. U.S.A.">
        <title>Characterization of a marine gammaproteobacterium capable of aerobic anoxygenic photosynthesis.</title>
        <authorList>
            <person name="Fuchs B.M."/>
            <person name="Spring S."/>
            <person name="Teeling H."/>
            <person name="Quast C."/>
            <person name="Wulf J."/>
            <person name="Schattenhofer M."/>
            <person name="Yan S."/>
            <person name="Ferriera S."/>
            <person name="Johnson J."/>
            <person name="Glockner F.O."/>
            <person name="Amann R."/>
        </authorList>
    </citation>
    <scope>NUCLEOTIDE SEQUENCE [LARGE SCALE GENOMIC DNA]</scope>
    <source>
        <strain evidence="2">KT71</strain>
    </source>
</reference>
<name>A4A5C2_9GAMM</name>
<evidence type="ECO:0000259" key="1">
    <source>
        <dbReference type="PROSITE" id="PS51094"/>
    </source>
</evidence>
<feature type="domain" description="PTS EIIA type-2" evidence="1">
    <location>
        <begin position="20"/>
        <end position="164"/>
    </location>
</feature>
<dbReference type="EMBL" id="AAOA02000003">
    <property type="protein sequence ID" value="EAQ98993.2"/>
    <property type="molecule type" value="Genomic_DNA"/>
</dbReference>
<dbReference type="InterPro" id="IPR002178">
    <property type="entry name" value="PTS_EIIA_type-2_dom"/>
</dbReference>
<dbReference type="AlphaFoldDB" id="A4A5C2"/>
<evidence type="ECO:0000313" key="3">
    <source>
        <dbReference type="Proteomes" id="UP000019205"/>
    </source>
</evidence>
<dbReference type="Pfam" id="PF00359">
    <property type="entry name" value="PTS_EIIA_2"/>
    <property type="match status" value="1"/>
</dbReference>
<dbReference type="STRING" id="314285.KT71_10207"/>
<keyword evidence="2" id="KW-0808">Transferase</keyword>
<dbReference type="EC" id="2.7.1.69" evidence="2"/>
<keyword evidence="3" id="KW-1185">Reference proteome</keyword>
<protein>
    <submittedName>
        <fullName evidence="2">PTS IIA-like nitrogen-regulatory protein PtsN</fullName>
        <ecNumber evidence="2">2.7.1.69</ecNumber>
    </submittedName>
</protein>
<reference evidence="2 3" key="2">
    <citation type="journal article" date="2009" name="PLoS ONE">
        <title>The photosynthetic apparatus and its regulation in the aerobic gammaproteobacterium Congregibacter litoralis gen. nov., sp. nov.</title>
        <authorList>
            <person name="Spring S."/>
            <person name="Lunsdorf H."/>
            <person name="Fuchs B.M."/>
            <person name="Tindall B.J."/>
        </authorList>
    </citation>
    <scope>NUCLEOTIDE SEQUENCE [LARGE SCALE GENOMIC DNA]</scope>
    <source>
        <strain evidence="2">KT71</strain>
    </source>
</reference>
<evidence type="ECO:0000313" key="2">
    <source>
        <dbReference type="EMBL" id="EAQ98993.2"/>
    </source>
</evidence>
<dbReference type="GO" id="GO:0016740">
    <property type="term" value="F:transferase activity"/>
    <property type="evidence" value="ECO:0007669"/>
    <property type="project" value="UniProtKB-KW"/>
</dbReference>
<comment type="caution">
    <text evidence="2">The sequence shown here is derived from an EMBL/GenBank/DDBJ whole genome shotgun (WGS) entry which is preliminary data.</text>
</comment>
<dbReference type="InterPro" id="IPR016152">
    <property type="entry name" value="PTrfase/Anion_transptr"/>
</dbReference>